<protein>
    <recommendedName>
        <fullName evidence="2 5">Methionyl-tRNA formyltransferase</fullName>
        <ecNumber evidence="2 5">2.1.2.9</ecNumber>
    </recommendedName>
</protein>
<dbReference type="CDD" id="cd08704">
    <property type="entry name" value="Met_tRNA_FMT_C"/>
    <property type="match status" value="1"/>
</dbReference>
<dbReference type="InterPro" id="IPR041711">
    <property type="entry name" value="Met-tRNA-FMT_N"/>
</dbReference>
<dbReference type="SUPFAM" id="SSF50486">
    <property type="entry name" value="FMT C-terminal domain-like"/>
    <property type="match status" value="1"/>
</dbReference>
<dbReference type="Proteomes" id="UP000285278">
    <property type="component" value="Unassembled WGS sequence"/>
</dbReference>
<dbReference type="InterPro" id="IPR005793">
    <property type="entry name" value="Formyl_trans_C"/>
</dbReference>
<dbReference type="EC" id="2.1.2.9" evidence="2 5"/>
<evidence type="ECO:0000313" key="8">
    <source>
        <dbReference type="EMBL" id="RIX35680.1"/>
    </source>
</evidence>
<evidence type="ECO:0000256" key="1">
    <source>
        <dbReference type="ARBA" id="ARBA00010699"/>
    </source>
</evidence>
<dbReference type="RefSeq" id="WP_119664483.1">
    <property type="nucleotide sequence ID" value="NZ_JBQQOK010000008.1"/>
</dbReference>
<dbReference type="GO" id="GO:0004479">
    <property type="term" value="F:methionyl-tRNA formyltransferase activity"/>
    <property type="evidence" value="ECO:0007669"/>
    <property type="project" value="UniProtKB-UniRule"/>
</dbReference>
<dbReference type="PANTHER" id="PTHR11138:SF5">
    <property type="entry name" value="METHIONYL-TRNA FORMYLTRANSFERASE, MITOCHONDRIAL"/>
    <property type="match status" value="1"/>
</dbReference>
<sequence>MKILFAGTPEPAAVALRHLIADERHEVAAVITQPDARRGRGRTLHPSAVAEVAAEHGIDTYKWPSLKSRTESGDEARAVLRQLADDGVEAVAVVAYGNLIPEDLLNTFRHGWINLHFSVLPRWRGAAPVQAAIAAGDRTTGATTFRIEKGLDTGPMIGTITHEIGLADTADDLLTALTYAGRELLADSLAELADGTATLTPQDDGEATHAAKITSGDAQIDWSLPADQIQRIARAHTPAPGAWSMMAGQRYKIGLMMPLDPDFCLDATTPAPGQVLTEAGKVIVGTGSAPLEIASIQPPGKKMMNAADWARGQQQLLAAEPTFDAKETH</sequence>
<dbReference type="AlphaFoldDB" id="A0A418Q847"/>
<dbReference type="GO" id="GO:0005829">
    <property type="term" value="C:cytosol"/>
    <property type="evidence" value="ECO:0007669"/>
    <property type="project" value="TreeGrafter"/>
</dbReference>
<evidence type="ECO:0000259" key="7">
    <source>
        <dbReference type="Pfam" id="PF02911"/>
    </source>
</evidence>
<dbReference type="STRING" id="1451189.CFAL_05680"/>
<name>A0A418Q847_9CORY</name>
<dbReference type="Pfam" id="PF00551">
    <property type="entry name" value="Formyl_trans_N"/>
    <property type="match status" value="1"/>
</dbReference>
<evidence type="ECO:0000256" key="3">
    <source>
        <dbReference type="ARBA" id="ARBA00022679"/>
    </source>
</evidence>
<dbReference type="InterPro" id="IPR005794">
    <property type="entry name" value="Fmt"/>
</dbReference>
<dbReference type="Gene3D" id="3.40.50.12230">
    <property type="match status" value="1"/>
</dbReference>
<dbReference type="OrthoDB" id="9802815at2"/>
<keyword evidence="9" id="KW-1185">Reference proteome</keyword>
<dbReference type="InterPro" id="IPR002376">
    <property type="entry name" value="Formyl_transf_N"/>
</dbReference>
<dbReference type="CDD" id="cd08646">
    <property type="entry name" value="FMT_core_Met-tRNA-FMT_N"/>
    <property type="match status" value="1"/>
</dbReference>
<keyword evidence="3 5" id="KW-0808">Transferase</keyword>
<gene>
    <name evidence="5" type="primary">fmt</name>
    <name evidence="8" type="ORF">D3M95_04025</name>
</gene>
<feature type="domain" description="Formyl transferase C-terminal" evidence="7">
    <location>
        <begin position="212"/>
        <end position="313"/>
    </location>
</feature>
<dbReference type="SUPFAM" id="SSF53328">
    <property type="entry name" value="Formyltransferase"/>
    <property type="match status" value="1"/>
</dbReference>
<dbReference type="InterPro" id="IPR036477">
    <property type="entry name" value="Formyl_transf_N_sf"/>
</dbReference>
<feature type="domain" description="Formyl transferase N-terminal" evidence="6">
    <location>
        <begin position="1"/>
        <end position="186"/>
    </location>
</feature>
<dbReference type="NCBIfam" id="TIGR00460">
    <property type="entry name" value="fmt"/>
    <property type="match status" value="1"/>
</dbReference>
<comment type="similarity">
    <text evidence="1 5">Belongs to the Fmt family.</text>
</comment>
<dbReference type="HAMAP" id="MF_00182">
    <property type="entry name" value="Formyl_trans"/>
    <property type="match status" value="1"/>
</dbReference>
<evidence type="ECO:0000256" key="5">
    <source>
        <dbReference type="HAMAP-Rule" id="MF_00182"/>
    </source>
</evidence>
<accession>A0A418Q847</accession>
<comment type="caution">
    <text evidence="8">The sequence shown here is derived from an EMBL/GenBank/DDBJ whole genome shotgun (WGS) entry which is preliminary data.</text>
</comment>
<evidence type="ECO:0000256" key="2">
    <source>
        <dbReference type="ARBA" id="ARBA00012261"/>
    </source>
</evidence>
<dbReference type="InterPro" id="IPR044135">
    <property type="entry name" value="Met-tRNA-FMT_C"/>
</dbReference>
<evidence type="ECO:0000313" key="9">
    <source>
        <dbReference type="Proteomes" id="UP000285278"/>
    </source>
</evidence>
<keyword evidence="4 5" id="KW-0648">Protein biosynthesis</keyword>
<proteinExistence type="inferred from homology"/>
<comment type="catalytic activity">
    <reaction evidence="5">
        <text>L-methionyl-tRNA(fMet) + (6R)-10-formyltetrahydrofolate = N-formyl-L-methionyl-tRNA(fMet) + (6S)-5,6,7,8-tetrahydrofolate + H(+)</text>
        <dbReference type="Rhea" id="RHEA:24380"/>
        <dbReference type="Rhea" id="RHEA-COMP:9952"/>
        <dbReference type="Rhea" id="RHEA-COMP:9953"/>
        <dbReference type="ChEBI" id="CHEBI:15378"/>
        <dbReference type="ChEBI" id="CHEBI:57453"/>
        <dbReference type="ChEBI" id="CHEBI:78530"/>
        <dbReference type="ChEBI" id="CHEBI:78844"/>
        <dbReference type="ChEBI" id="CHEBI:195366"/>
        <dbReference type="EC" id="2.1.2.9"/>
    </reaction>
</comment>
<evidence type="ECO:0000256" key="4">
    <source>
        <dbReference type="ARBA" id="ARBA00022917"/>
    </source>
</evidence>
<feature type="binding site" evidence="5">
    <location>
        <begin position="118"/>
        <end position="121"/>
    </location>
    <ligand>
        <name>(6S)-5,6,7,8-tetrahydrofolate</name>
        <dbReference type="ChEBI" id="CHEBI:57453"/>
    </ligand>
</feature>
<dbReference type="Pfam" id="PF02911">
    <property type="entry name" value="Formyl_trans_C"/>
    <property type="match status" value="1"/>
</dbReference>
<reference evidence="8 9" key="1">
    <citation type="submission" date="2018-09" db="EMBL/GenBank/DDBJ databases">
        <title>Optimization and identification of Corynebacterium falsenii FN1-14 from fish paste.</title>
        <authorList>
            <person name="Daroonpunt R."/>
            <person name="Tanasupawat S."/>
        </authorList>
    </citation>
    <scope>NUCLEOTIDE SEQUENCE [LARGE SCALE GENOMIC DNA]</scope>
    <source>
        <strain evidence="8 9">FN1-14</strain>
    </source>
</reference>
<dbReference type="PANTHER" id="PTHR11138">
    <property type="entry name" value="METHIONYL-TRNA FORMYLTRANSFERASE"/>
    <property type="match status" value="1"/>
</dbReference>
<evidence type="ECO:0000259" key="6">
    <source>
        <dbReference type="Pfam" id="PF00551"/>
    </source>
</evidence>
<dbReference type="InterPro" id="IPR011034">
    <property type="entry name" value="Formyl_transferase-like_C_sf"/>
</dbReference>
<comment type="function">
    <text evidence="5">Attaches a formyl group to the free amino group of methionyl-tRNA(fMet). The formyl group appears to play a dual role in the initiator identity of N-formylmethionyl-tRNA by promoting its recognition by IF2 and preventing the misappropriation of this tRNA by the elongation apparatus.</text>
</comment>
<organism evidence="8 9">
    <name type="scientific">Corynebacterium falsenii</name>
    <dbReference type="NCBI Taxonomy" id="108486"/>
    <lineage>
        <taxon>Bacteria</taxon>
        <taxon>Bacillati</taxon>
        <taxon>Actinomycetota</taxon>
        <taxon>Actinomycetes</taxon>
        <taxon>Mycobacteriales</taxon>
        <taxon>Corynebacteriaceae</taxon>
        <taxon>Corynebacterium</taxon>
    </lineage>
</organism>
<dbReference type="EMBL" id="QXJK01000003">
    <property type="protein sequence ID" value="RIX35680.1"/>
    <property type="molecule type" value="Genomic_DNA"/>
</dbReference>